<dbReference type="EMBL" id="UAUF01000014">
    <property type="protein sequence ID" value="SPZ11904.1"/>
    <property type="molecule type" value="Genomic_DNA"/>
</dbReference>
<keyword evidence="2" id="KW-0732">Signal</keyword>
<dbReference type="EMBL" id="JADMCD010000010">
    <property type="protein sequence ID" value="MBF8642621.1"/>
    <property type="molecule type" value="Genomic_DNA"/>
</dbReference>
<dbReference type="Proteomes" id="UP000626180">
    <property type="component" value="Unassembled WGS sequence"/>
</dbReference>
<evidence type="ECO:0000256" key="2">
    <source>
        <dbReference type="SAM" id="SignalP"/>
    </source>
</evidence>
<feature type="signal peptide" evidence="2">
    <location>
        <begin position="1"/>
        <end position="23"/>
    </location>
</feature>
<evidence type="ECO:0000313" key="5">
    <source>
        <dbReference type="Proteomes" id="UP000250443"/>
    </source>
</evidence>
<dbReference type="Gene3D" id="2.40.160.20">
    <property type="match status" value="1"/>
</dbReference>
<evidence type="ECO:0000256" key="1">
    <source>
        <dbReference type="HAMAP-Rule" id="MF_00775"/>
    </source>
</evidence>
<dbReference type="AlphaFoldDB" id="A0A2X2CXY9"/>
<keyword evidence="6" id="KW-1185">Reference proteome</keyword>
<dbReference type="RefSeq" id="WP_010795914.1">
    <property type="nucleotide sequence ID" value="NZ_CP069270.1"/>
</dbReference>
<sequence>MFRSLWVAALLTASTLLSGVSLAEEAREKPAFDPPPLGLERLARFEVDLTAPVWELGKTSELGKRRIIPITGGRFEGPSFKGEILNNGADWQVVTDDGLAIIDTRYLLKTDDGALVYLQTKGYRYGPPEVMKDVAAGKPVDPSKYFFKVTMTFETSAEKYDWLNRAIGVGSAMRLGKAVVYDAYLLK</sequence>
<dbReference type="InterPro" id="IPR020915">
    <property type="entry name" value="UPF0311"/>
</dbReference>
<dbReference type="Proteomes" id="UP000250443">
    <property type="component" value="Unassembled WGS sequence"/>
</dbReference>
<comment type="similarity">
    <text evidence="1">Belongs to the UPF0311 family.</text>
</comment>
<proteinExistence type="inferred from homology"/>
<protein>
    <recommendedName>
        <fullName evidence="1">UPF0311 protein IRZ65_18235</fullName>
    </recommendedName>
</protein>
<reference evidence="3 6" key="2">
    <citation type="submission" date="2020-10" db="EMBL/GenBank/DDBJ databases">
        <title>Genome sequences of Pseudomonas isolates.</title>
        <authorList>
            <person name="Wessels L."/>
            <person name="Reich F."/>
            <person name="Hammerl J."/>
        </authorList>
    </citation>
    <scope>NUCLEOTIDE SEQUENCE [LARGE SCALE GENOMIC DNA]</scope>
    <source>
        <strain evidence="3 6">20-MO00624-0</strain>
    </source>
</reference>
<dbReference type="PANTHER" id="PTHR37315:SF1">
    <property type="entry name" value="UPF0311 PROTEIN BLR7842"/>
    <property type="match status" value="1"/>
</dbReference>
<evidence type="ECO:0000313" key="3">
    <source>
        <dbReference type="EMBL" id="MBF8642621.1"/>
    </source>
</evidence>
<dbReference type="Pfam" id="PF11578">
    <property type="entry name" value="DUF3237"/>
    <property type="match status" value="1"/>
</dbReference>
<accession>A0A2X2CXY9</accession>
<dbReference type="HAMAP" id="MF_00775">
    <property type="entry name" value="UPF0311"/>
    <property type="match status" value="1"/>
</dbReference>
<evidence type="ECO:0000313" key="4">
    <source>
        <dbReference type="EMBL" id="SPZ11904.1"/>
    </source>
</evidence>
<dbReference type="GeneID" id="300265532"/>
<organism evidence="4 5">
    <name type="scientific">Pseudomonas luteola</name>
    <dbReference type="NCBI Taxonomy" id="47886"/>
    <lineage>
        <taxon>Bacteria</taxon>
        <taxon>Pseudomonadati</taxon>
        <taxon>Pseudomonadota</taxon>
        <taxon>Gammaproteobacteria</taxon>
        <taxon>Pseudomonadales</taxon>
        <taxon>Pseudomonadaceae</taxon>
        <taxon>Pseudomonas</taxon>
    </lineage>
</organism>
<evidence type="ECO:0000313" key="6">
    <source>
        <dbReference type="Proteomes" id="UP000626180"/>
    </source>
</evidence>
<gene>
    <name evidence="3" type="ORF">IRZ65_18235</name>
    <name evidence="4" type="ORF">NCTC11842_04160</name>
</gene>
<name>A0A2X2CXY9_PSELU</name>
<dbReference type="PANTHER" id="PTHR37315">
    <property type="entry name" value="UPF0311 PROTEIN BLR7842"/>
    <property type="match status" value="1"/>
</dbReference>
<feature type="chain" id="PRO_5016120104" description="UPF0311 protein IRZ65_18235" evidence="2">
    <location>
        <begin position="24"/>
        <end position="187"/>
    </location>
</feature>
<reference evidence="4 5" key="1">
    <citation type="submission" date="2018-06" db="EMBL/GenBank/DDBJ databases">
        <authorList>
            <consortium name="Pathogen Informatics"/>
            <person name="Doyle S."/>
        </authorList>
    </citation>
    <scope>NUCLEOTIDE SEQUENCE [LARGE SCALE GENOMIC DNA]</scope>
    <source>
        <strain evidence="4 5">NCTC11842</strain>
    </source>
</reference>